<dbReference type="RefSeq" id="WP_344265092.1">
    <property type="nucleotide sequence ID" value="NZ_BAAAMJ010000058.1"/>
</dbReference>
<comment type="caution">
    <text evidence="1">The sequence shown here is derived from an EMBL/GenBank/DDBJ whole genome shotgun (WGS) entry which is preliminary data.</text>
</comment>
<proteinExistence type="predicted"/>
<organism evidence="1 2">
    <name type="scientific">Streptomyces sodiiphilus</name>
    <dbReference type="NCBI Taxonomy" id="226217"/>
    <lineage>
        <taxon>Bacteria</taxon>
        <taxon>Bacillati</taxon>
        <taxon>Actinomycetota</taxon>
        <taxon>Actinomycetes</taxon>
        <taxon>Kitasatosporales</taxon>
        <taxon>Streptomycetaceae</taxon>
        <taxon>Streptomyces</taxon>
    </lineage>
</organism>
<evidence type="ECO:0008006" key="3">
    <source>
        <dbReference type="Google" id="ProtNLM"/>
    </source>
</evidence>
<gene>
    <name evidence="1" type="ORF">GCM10009716_42320</name>
</gene>
<dbReference type="SUPFAM" id="SSF53901">
    <property type="entry name" value="Thiolase-like"/>
    <property type="match status" value="1"/>
</dbReference>
<sequence>MSVYADPARARADGTDRAVFPLGLSVLIHRRFPQGTHRIDDAFSLNHFADLTALHGSTHRPELARTGNTFARMARDLLADLPTAQPQLAVVAHTTPDLDCRLAAVTALAELIPRQPQVFAISDCGTAALFTALRIAADYTRRYDYRSVAVFVLDQATLPYETGSPLSGDAGSALLFTDHNAADRVRLYRLPAVARPRVPTAVRCLLDEAGCGQGADGGRPLPLITGPGIDPGAHLPGYTGRIMRAVPGYPAGGTLAALAAAAELRGGDGRVAVLDREPVTGDLGLCLIERSDR</sequence>
<dbReference type="Gene3D" id="3.40.47.10">
    <property type="match status" value="1"/>
</dbReference>
<dbReference type="Proteomes" id="UP001501303">
    <property type="component" value="Unassembled WGS sequence"/>
</dbReference>
<evidence type="ECO:0000313" key="1">
    <source>
        <dbReference type="EMBL" id="GAA1930402.1"/>
    </source>
</evidence>
<protein>
    <recommendedName>
        <fullName evidence="3">3-oxoacyl-ACP synthase</fullName>
    </recommendedName>
</protein>
<keyword evidence="2" id="KW-1185">Reference proteome</keyword>
<evidence type="ECO:0000313" key="2">
    <source>
        <dbReference type="Proteomes" id="UP001501303"/>
    </source>
</evidence>
<name>A0ABP5B5U8_9ACTN</name>
<reference evidence="2" key="1">
    <citation type="journal article" date="2019" name="Int. J. Syst. Evol. Microbiol.">
        <title>The Global Catalogue of Microorganisms (GCM) 10K type strain sequencing project: providing services to taxonomists for standard genome sequencing and annotation.</title>
        <authorList>
            <consortium name="The Broad Institute Genomics Platform"/>
            <consortium name="The Broad Institute Genome Sequencing Center for Infectious Disease"/>
            <person name="Wu L."/>
            <person name="Ma J."/>
        </authorList>
    </citation>
    <scope>NUCLEOTIDE SEQUENCE [LARGE SCALE GENOMIC DNA]</scope>
    <source>
        <strain evidence="2">JCM 13581</strain>
    </source>
</reference>
<accession>A0ABP5B5U8</accession>
<dbReference type="InterPro" id="IPR016039">
    <property type="entry name" value="Thiolase-like"/>
</dbReference>
<dbReference type="EMBL" id="BAAAMJ010000058">
    <property type="protein sequence ID" value="GAA1930402.1"/>
    <property type="molecule type" value="Genomic_DNA"/>
</dbReference>